<feature type="coiled-coil region" evidence="1">
    <location>
        <begin position="80"/>
        <end position="117"/>
    </location>
</feature>
<dbReference type="InterPro" id="IPR007304">
    <property type="entry name" value="TAP46-like"/>
</dbReference>
<gene>
    <name evidence="3" type="ORF">PRZ48_014082</name>
</gene>
<proteinExistence type="predicted"/>
<dbReference type="Proteomes" id="UP001305779">
    <property type="component" value="Unassembled WGS sequence"/>
</dbReference>
<evidence type="ECO:0000256" key="1">
    <source>
        <dbReference type="SAM" id="Coils"/>
    </source>
</evidence>
<comment type="caution">
    <text evidence="3">The sequence shown here is derived from an EMBL/GenBank/DDBJ whole genome shotgun (WGS) entry which is preliminary data.</text>
</comment>
<protein>
    <submittedName>
        <fullName evidence="3">Uncharacterized protein</fullName>
    </submittedName>
</protein>
<dbReference type="EMBL" id="JAXOVC010000013">
    <property type="protein sequence ID" value="KAK4494726.1"/>
    <property type="molecule type" value="Genomic_DNA"/>
</dbReference>
<dbReference type="PANTHER" id="PTHR10933:SF9">
    <property type="entry name" value="IMMUNOGLOBULIN-BINDING PROTEIN 1"/>
    <property type="match status" value="1"/>
</dbReference>
<feature type="compositionally biased region" description="Basic and acidic residues" evidence="2">
    <location>
        <begin position="223"/>
        <end position="233"/>
    </location>
</feature>
<organism evidence="3 4">
    <name type="scientific">Zasmidium cellare</name>
    <name type="common">Wine cellar mold</name>
    <name type="synonym">Racodium cellare</name>
    <dbReference type="NCBI Taxonomy" id="395010"/>
    <lineage>
        <taxon>Eukaryota</taxon>
        <taxon>Fungi</taxon>
        <taxon>Dikarya</taxon>
        <taxon>Ascomycota</taxon>
        <taxon>Pezizomycotina</taxon>
        <taxon>Dothideomycetes</taxon>
        <taxon>Dothideomycetidae</taxon>
        <taxon>Mycosphaerellales</taxon>
        <taxon>Mycosphaerellaceae</taxon>
        <taxon>Zasmidium</taxon>
    </lineage>
</organism>
<dbReference type="Gene3D" id="1.25.40.540">
    <property type="entry name" value="TAP42-like family"/>
    <property type="match status" value="1"/>
</dbReference>
<feature type="region of interest" description="Disordered" evidence="2">
    <location>
        <begin position="210"/>
        <end position="264"/>
    </location>
</feature>
<dbReference type="PANTHER" id="PTHR10933">
    <property type="entry name" value="IMMUNOGLOBULIN-BINDING PROTEIN 1"/>
    <property type="match status" value="1"/>
</dbReference>
<sequence length="401" mass="45577">MAEQHRSLRSVYTEAEQKRGVIENSYDSNSASFQDNLLLSIQLYEECLKIVDQISLFSPNESLEDIGASDLQYLLLNYRVAELILRVNGQEQRKANLQKAQQSYEKYLKQVDNYELLSKEDAKLFEQYQESPNTFSTASTTDAAARRDAKIRRFKEEKALKQKLEYMRQNPQVVQNDDEAYRKLQLTSIAYCTHQTFASLESIGQELHILSLAPPSPPPDQRQQPDDARERNGRHANGYSERLDAAPLSAGMRGPLLDKSGKPLRPFTLTSKRTEFRQGVFRPDHSLPTMSIDEYLEEERKRGGMIEGGGAQSGIKPEVDEDDYELADRETMKAREWDEYVEANPKGSGNTLNRGLLTSDDDGKFCEKTGHARLIMVSPDLCRYWIAEDAKTPAEITVCSA</sequence>
<keyword evidence="1" id="KW-0175">Coiled coil</keyword>
<evidence type="ECO:0000313" key="3">
    <source>
        <dbReference type="EMBL" id="KAK4494726.1"/>
    </source>
</evidence>
<evidence type="ECO:0000313" key="4">
    <source>
        <dbReference type="Proteomes" id="UP001305779"/>
    </source>
</evidence>
<accession>A0ABR0E0K2</accession>
<name>A0ABR0E0K2_ZASCE</name>
<dbReference type="InterPro" id="IPR038511">
    <property type="entry name" value="TAP42/TAP46-like_sf"/>
</dbReference>
<reference evidence="3 4" key="1">
    <citation type="journal article" date="2023" name="G3 (Bethesda)">
        <title>A chromosome-level genome assembly of Zasmidium syzygii isolated from banana leaves.</title>
        <authorList>
            <person name="van Westerhoven A.C."/>
            <person name="Mehrabi R."/>
            <person name="Talebi R."/>
            <person name="Steentjes M.B.F."/>
            <person name="Corcolon B."/>
            <person name="Chong P.A."/>
            <person name="Kema G.H.J."/>
            <person name="Seidl M.F."/>
        </authorList>
    </citation>
    <scope>NUCLEOTIDE SEQUENCE [LARGE SCALE GENOMIC DNA]</scope>
    <source>
        <strain evidence="3 4">P124</strain>
    </source>
</reference>
<evidence type="ECO:0000256" key="2">
    <source>
        <dbReference type="SAM" id="MobiDB-lite"/>
    </source>
</evidence>
<dbReference type="Pfam" id="PF04177">
    <property type="entry name" value="TAP42"/>
    <property type="match status" value="1"/>
</dbReference>
<keyword evidence="4" id="KW-1185">Reference proteome</keyword>